<keyword evidence="2" id="KW-1185">Reference proteome</keyword>
<dbReference type="AlphaFoldDB" id="E7RS62"/>
<accession>E7RS62</accession>
<dbReference type="HOGENOM" id="CLU_601112_0_0_10"/>
<dbReference type="InterPro" id="IPR032276">
    <property type="entry name" value="DUF4836"/>
</dbReference>
<organism evidence="1 2">
    <name type="scientific">Hoylesella oralis ATCC 33269</name>
    <dbReference type="NCBI Taxonomy" id="873533"/>
    <lineage>
        <taxon>Bacteria</taxon>
        <taxon>Pseudomonadati</taxon>
        <taxon>Bacteroidota</taxon>
        <taxon>Bacteroidia</taxon>
        <taxon>Bacteroidales</taxon>
        <taxon>Prevotellaceae</taxon>
        <taxon>Hoylesella</taxon>
    </lineage>
</organism>
<dbReference type="PROSITE" id="PS51257">
    <property type="entry name" value="PROKAR_LIPOPROTEIN"/>
    <property type="match status" value="1"/>
</dbReference>
<dbReference type="RefSeq" id="WP_004370345.1">
    <property type="nucleotide sequence ID" value="NZ_GL833119.1"/>
</dbReference>
<dbReference type="eggNOG" id="ENOG50332SD">
    <property type="taxonomic scope" value="Bacteria"/>
</dbReference>
<comment type="caution">
    <text evidence="1">The sequence shown here is derived from an EMBL/GenBank/DDBJ whole genome shotgun (WGS) entry which is preliminary data.</text>
</comment>
<sequence length="453" mass="49682">MRKFSRLLFGYLLFLVFVLLLASCSGNDYVNAIPRESTAVISMDINKMSGVNSKVLFKTMLHVSDLHGSGIDFSSKIFLFESAQGNLGLCAKVTDEGELSELLARLAKAGVCTDVQKRRGYNFCVLHDAWMVGYSDEAILVMGPVEAAGQAELQNEIAKYLGQSEEDGIKNSKLYAKLDSINAPMGMVAETQALPEKFVAPFMIGAPQGADASQVLIAARMNVRKGCLLIDGETFSFNKTIGRELKKAVATVYRPVGGKFLKSMSREAPFGMFVNVKGEDFLPLLRANKPIQAMLAGINTAIDMDNIIKSVDGDMSIVMSEFADDRLRMSMAAELANSNWLADVDYWKQSVPQGGRIVDWMKNAYYYTDGKTTFYFGVDENRRFFSGNSAQEALTAVKISAHPLLAEVQAEVQGKRMVIVINLSSEAGGKVEAVTSVLSPFFGRLNMIVYSLR</sequence>
<dbReference type="EMBL" id="AEPE02000006">
    <property type="protein sequence ID" value="EFZ36063.1"/>
    <property type="molecule type" value="Genomic_DNA"/>
</dbReference>
<evidence type="ECO:0000313" key="1">
    <source>
        <dbReference type="EMBL" id="EFZ36063.1"/>
    </source>
</evidence>
<evidence type="ECO:0008006" key="3">
    <source>
        <dbReference type="Google" id="ProtNLM"/>
    </source>
</evidence>
<protein>
    <recommendedName>
        <fullName evidence="3">DUF4836 domain-containing protein</fullName>
    </recommendedName>
</protein>
<name>E7RS62_9BACT</name>
<dbReference type="Pfam" id="PF16120">
    <property type="entry name" value="DUF4836"/>
    <property type="match status" value="1"/>
</dbReference>
<evidence type="ECO:0000313" key="2">
    <source>
        <dbReference type="Proteomes" id="UP000005580"/>
    </source>
</evidence>
<reference evidence="1" key="1">
    <citation type="submission" date="2011-01" db="EMBL/GenBank/DDBJ databases">
        <authorList>
            <person name="Muzny D."/>
            <person name="Qin X."/>
            <person name="Buhay C."/>
            <person name="Dugan-Rocha S."/>
            <person name="Ding Y."/>
            <person name="Chen G."/>
            <person name="Hawes A."/>
            <person name="Holder M."/>
            <person name="Jhangiani S."/>
            <person name="Johnson A."/>
            <person name="Khan Z."/>
            <person name="Li Z."/>
            <person name="Liu W."/>
            <person name="Liu X."/>
            <person name="Perez L."/>
            <person name="Shen H."/>
            <person name="Wang Q."/>
            <person name="Watt J."/>
            <person name="Xi L."/>
            <person name="Xin Y."/>
            <person name="Zhou J."/>
            <person name="Deng J."/>
            <person name="Jiang H."/>
            <person name="Liu Y."/>
            <person name="Qu J."/>
            <person name="Song X.-Z."/>
            <person name="Zhang L."/>
            <person name="Villasana D."/>
            <person name="Johnson A."/>
            <person name="Liu J."/>
            <person name="Liyanage D."/>
            <person name="Lorensuhewa L."/>
            <person name="Robinson T."/>
            <person name="Song A."/>
            <person name="Song B.-B."/>
            <person name="Dinh H."/>
            <person name="Thornton R."/>
            <person name="Coyle M."/>
            <person name="Francisco L."/>
            <person name="Jackson L."/>
            <person name="Javaid M."/>
            <person name="Korchina V."/>
            <person name="Kovar C."/>
            <person name="Mata R."/>
            <person name="Mathew T."/>
            <person name="Ngo R."/>
            <person name="Nguyen L."/>
            <person name="Nguyen N."/>
            <person name="Okwuonu G."/>
            <person name="Ongeri F."/>
            <person name="Pham C."/>
            <person name="Simmons D."/>
            <person name="Wilczek-Boney K."/>
            <person name="Hale W."/>
            <person name="Jakkamsetti A."/>
            <person name="Pham P."/>
            <person name="Ruth R."/>
            <person name="San Lucas F."/>
            <person name="Warren J."/>
            <person name="Zhang J."/>
            <person name="Zhao Z."/>
            <person name="Zhou C."/>
            <person name="Zhu D."/>
            <person name="Lee S."/>
            <person name="Bess C."/>
            <person name="Blankenburg K."/>
            <person name="Forbes L."/>
            <person name="Fu Q."/>
            <person name="Gubbala S."/>
            <person name="Hirani K."/>
            <person name="Jayaseelan J.C."/>
            <person name="Lara F."/>
            <person name="Munidasa M."/>
            <person name="Palculict T."/>
            <person name="Patil S."/>
            <person name="Pu L.-L."/>
            <person name="Saada N."/>
            <person name="Tang L."/>
            <person name="Weissenberger G."/>
            <person name="Zhu Y."/>
            <person name="Hemphill L."/>
            <person name="Shang Y."/>
            <person name="Youmans B."/>
            <person name="Ayvaz T."/>
            <person name="Ross M."/>
            <person name="Santibanez J."/>
            <person name="Aqrawi P."/>
            <person name="Gross S."/>
            <person name="Joshi V."/>
            <person name="Fowler G."/>
            <person name="Nazareth L."/>
            <person name="Reid J."/>
            <person name="Worley K."/>
            <person name="Petrosino J."/>
            <person name="Highlander S."/>
            <person name="Gibbs R."/>
        </authorList>
    </citation>
    <scope>NUCLEOTIDE SEQUENCE [LARGE SCALE GENOMIC DNA]</scope>
    <source>
        <strain evidence="1">ATCC 33269</strain>
    </source>
</reference>
<dbReference type="STRING" id="28134.SAMN05444288_1037"/>
<dbReference type="Proteomes" id="UP000005580">
    <property type="component" value="Unassembled WGS sequence"/>
</dbReference>
<proteinExistence type="predicted"/>
<gene>
    <name evidence="1" type="ORF">HMPREF0663_12130</name>
</gene>